<comment type="caution">
    <text evidence="2">The sequence shown here is derived from an EMBL/GenBank/DDBJ whole genome shotgun (WGS) entry which is preliminary data.</text>
</comment>
<dbReference type="InterPro" id="IPR017451">
    <property type="entry name" value="F-box-assoc_interact_dom"/>
</dbReference>
<keyword evidence="3" id="KW-1185">Reference proteome</keyword>
<reference evidence="2 3" key="1">
    <citation type="submission" date="2024-01" db="EMBL/GenBank/DDBJ databases">
        <title>Genome assemblies of Stephania.</title>
        <authorList>
            <person name="Yang L."/>
        </authorList>
    </citation>
    <scope>NUCLEOTIDE SEQUENCE [LARGE SCALE GENOMIC DNA]</scope>
    <source>
        <strain evidence="2">QJT</strain>
        <tissue evidence="2">Leaf</tissue>
    </source>
</reference>
<dbReference type="InterPro" id="IPR036047">
    <property type="entry name" value="F-box-like_dom_sf"/>
</dbReference>
<gene>
    <name evidence="2" type="ORF">Sjap_007650</name>
</gene>
<dbReference type="Pfam" id="PF07734">
    <property type="entry name" value="FBA_1"/>
    <property type="match status" value="1"/>
</dbReference>
<dbReference type="Pfam" id="PF00646">
    <property type="entry name" value="F-box"/>
    <property type="match status" value="1"/>
</dbReference>
<dbReference type="CDD" id="cd22157">
    <property type="entry name" value="F-box_AtFBW1-like"/>
    <property type="match status" value="1"/>
</dbReference>
<dbReference type="Gene3D" id="1.20.1280.50">
    <property type="match status" value="1"/>
</dbReference>
<evidence type="ECO:0000313" key="3">
    <source>
        <dbReference type="Proteomes" id="UP001417504"/>
    </source>
</evidence>
<organism evidence="2 3">
    <name type="scientific">Stephania japonica</name>
    <dbReference type="NCBI Taxonomy" id="461633"/>
    <lineage>
        <taxon>Eukaryota</taxon>
        <taxon>Viridiplantae</taxon>
        <taxon>Streptophyta</taxon>
        <taxon>Embryophyta</taxon>
        <taxon>Tracheophyta</taxon>
        <taxon>Spermatophyta</taxon>
        <taxon>Magnoliopsida</taxon>
        <taxon>Ranunculales</taxon>
        <taxon>Menispermaceae</taxon>
        <taxon>Menispermoideae</taxon>
        <taxon>Cissampelideae</taxon>
        <taxon>Stephania</taxon>
    </lineage>
</organism>
<dbReference type="InterPro" id="IPR050796">
    <property type="entry name" value="SCF_F-box_component"/>
</dbReference>
<dbReference type="PANTHER" id="PTHR31672">
    <property type="entry name" value="BNACNNG10540D PROTEIN"/>
    <property type="match status" value="1"/>
</dbReference>
<dbReference type="PANTHER" id="PTHR31672:SF13">
    <property type="entry name" value="F-BOX PROTEIN CPR30-LIKE"/>
    <property type="match status" value="1"/>
</dbReference>
<dbReference type="NCBIfam" id="TIGR01640">
    <property type="entry name" value="F_box_assoc_1"/>
    <property type="match status" value="1"/>
</dbReference>
<dbReference type="Proteomes" id="UP001417504">
    <property type="component" value="Unassembled WGS sequence"/>
</dbReference>
<name>A0AAP0JNX8_9MAGN</name>
<feature type="domain" description="F-box" evidence="1">
    <location>
        <begin position="13"/>
        <end position="54"/>
    </location>
</feature>
<proteinExistence type="predicted"/>
<dbReference type="InterPro" id="IPR001810">
    <property type="entry name" value="F-box_dom"/>
</dbReference>
<dbReference type="EMBL" id="JBBNAE010000003">
    <property type="protein sequence ID" value="KAK9137056.1"/>
    <property type="molecule type" value="Genomic_DNA"/>
</dbReference>
<evidence type="ECO:0000313" key="2">
    <source>
        <dbReference type="EMBL" id="KAK9137056.1"/>
    </source>
</evidence>
<dbReference type="InterPro" id="IPR006527">
    <property type="entry name" value="F-box-assoc_dom_typ1"/>
</dbReference>
<dbReference type="SUPFAM" id="SSF81383">
    <property type="entry name" value="F-box domain"/>
    <property type="match status" value="1"/>
</dbReference>
<evidence type="ECO:0000259" key="1">
    <source>
        <dbReference type="SMART" id="SM00256"/>
    </source>
</evidence>
<protein>
    <recommendedName>
        <fullName evidence="1">F-box domain-containing protein</fullName>
    </recommendedName>
</protein>
<sequence>MSCSEIQQCGSPLPDDVLAREILARLPVKSLVRFKSICKAWRAMITDHDFIEMHLHHQLQSKQSIANQQLNILFACPDQIHRMVITSTYATVQCYDIAPKELERFNSPYPRFWGSCNGLICLETDTFELALWNPCTQFCRRLPHRPIYCHNSGSMLSAFATVYGFGYDAQIKDYKMVAINPVDVVNLQGHCVVDVLTLGDNSWRRIDYINHFSPTLQYQSGKFVSGVIYWNLNKLQPEKLICFDIHFEVFNELRLPNVFYTENIFNSHRCTIEISELGGRLVVVRDLQRPSNRHIFHEVWMMKEDWVKMYSIDESAISYLWYPSVSLIGSFCIIEDKKKNKNHFEILYMNDRFGELFSYNPTTKAFRDLGIQVEEPARPKPILTYFESLVSLDQ</sequence>
<dbReference type="SMART" id="SM00256">
    <property type="entry name" value="FBOX"/>
    <property type="match status" value="1"/>
</dbReference>
<accession>A0AAP0JNX8</accession>
<dbReference type="AlphaFoldDB" id="A0AAP0JNX8"/>